<evidence type="ECO:0000313" key="10">
    <source>
        <dbReference type="RefSeq" id="XP_033456885.1"/>
    </source>
</evidence>
<dbReference type="GO" id="GO:0008270">
    <property type="term" value="F:zinc ion binding"/>
    <property type="evidence" value="ECO:0007669"/>
    <property type="project" value="UniProtKB-UniRule"/>
</dbReference>
<dbReference type="OrthoDB" id="272271at2759"/>
<comment type="similarity">
    <text evidence="7">Belongs to the metallo-dependent hydrolases superfamily. Adenosine and AMP deaminases family. Adenine deaminase type 2 subfamily.</text>
</comment>
<dbReference type="GO" id="GO:0009168">
    <property type="term" value="P:purine ribonucleoside monophosphate biosynthetic process"/>
    <property type="evidence" value="ECO:0007669"/>
    <property type="project" value="InterPro"/>
</dbReference>
<evidence type="ECO:0000313" key="9">
    <source>
        <dbReference type="Proteomes" id="UP000504637"/>
    </source>
</evidence>
<dbReference type="InterPro" id="IPR006330">
    <property type="entry name" value="Ado/ade_deaminase"/>
</dbReference>
<dbReference type="GO" id="GO:0043103">
    <property type="term" value="P:hypoxanthine salvage"/>
    <property type="evidence" value="ECO:0007669"/>
    <property type="project" value="UniProtKB-UniRule"/>
</dbReference>
<feature type="binding site" evidence="7">
    <location>
        <position position="290"/>
    </location>
    <ligand>
        <name>Zn(2+)</name>
        <dbReference type="ChEBI" id="CHEBI:29105"/>
        <note>catalytic</note>
    </ligand>
</feature>
<dbReference type="GO" id="GO:0000034">
    <property type="term" value="F:adenine deaminase activity"/>
    <property type="evidence" value="ECO:0007669"/>
    <property type="project" value="UniProtKB-UniRule"/>
</dbReference>
<dbReference type="GO" id="GO:0009117">
    <property type="term" value="P:nucleotide metabolic process"/>
    <property type="evidence" value="ECO:0007669"/>
    <property type="project" value="UniProtKB-KW"/>
</dbReference>
<feature type="active site" description="Proton donor" evidence="7">
    <location>
        <position position="212"/>
    </location>
</feature>
<evidence type="ECO:0000256" key="4">
    <source>
        <dbReference type="ARBA" id="ARBA00022833"/>
    </source>
</evidence>
<sequence>MAITDFRSFLIALPKCEHHMHLEGALSPAILFQLAAKNNIILPADDAAFASTEALSKRYNDFSSLDDFLHYYYIGMSVLIDASDFEALAWDYFQHARQDGVMHAELFFDPQAHLERGVTFATIQAGFEAARRRANSELGISSELICCFLRHLPAAHCEATFAHEELQASLGQGHFIGIGLDSSELAFPPELFKSLYADAKARSLRLTAHAGEEGPAEYIANALEHLEVERIDHGIRLATDAALMSKVAERGIMLTVCPYSNLYLRCVTSIGDLPIRTFLDAGVKFSLNSDDPAYFGNHYILDNYMAVHEAFALSVDEWALVCENGIRGSWCSDSRKDAMLDRLQQTIDHWRNEGDQA</sequence>
<feature type="binding site" evidence="7">
    <location>
        <position position="291"/>
    </location>
    <ligand>
        <name>substrate</name>
    </ligand>
</feature>
<keyword evidence="5 7" id="KW-0546">Nucleotide metabolism</keyword>
<proteinExistence type="inferred from homology"/>
<protein>
    <recommendedName>
        <fullName evidence="7">Adenine deaminase</fullName>
        <shortName evidence="7">ADE</shortName>
        <ecNumber evidence="7">3.5.4.2</ecNumber>
    </recommendedName>
    <alternativeName>
        <fullName evidence="7">Adenine aminohydrolase</fullName>
        <shortName evidence="7">AAH</shortName>
    </alternativeName>
</protein>
<keyword evidence="2 7" id="KW-0479">Metal-binding</keyword>
<feature type="binding site" evidence="7">
    <location>
        <position position="21"/>
    </location>
    <ligand>
        <name>Zn(2+)</name>
        <dbReference type="ChEBI" id="CHEBI:29105"/>
        <note>catalytic</note>
    </ligand>
</feature>
<dbReference type="RefSeq" id="XP_033456885.1">
    <property type="nucleotide sequence ID" value="XM_033608751.1"/>
</dbReference>
<dbReference type="GO" id="GO:0005829">
    <property type="term" value="C:cytosol"/>
    <property type="evidence" value="ECO:0007669"/>
    <property type="project" value="TreeGrafter"/>
</dbReference>
<dbReference type="PANTHER" id="PTHR43114">
    <property type="entry name" value="ADENINE DEAMINASE"/>
    <property type="match status" value="1"/>
</dbReference>
<gene>
    <name evidence="7" type="primary">AAH1</name>
    <name evidence="10" type="ORF">K489DRAFT_60130</name>
</gene>
<feature type="binding site" evidence="7">
    <location>
        <position position="19"/>
    </location>
    <ligand>
        <name>Zn(2+)</name>
        <dbReference type="ChEBI" id="CHEBI:29105"/>
        <note>catalytic</note>
    </ligand>
</feature>
<dbReference type="InterPro" id="IPR006650">
    <property type="entry name" value="A/AMP_deam_AS"/>
</dbReference>
<comment type="catalytic activity">
    <reaction evidence="7">
        <text>adenine + H2O + H(+) = hypoxanthine + NH4(+)</text>
        <dbReference type="Rhea" id="RHEA:23688"/>
        <dbReference type="ChEBI" id="CHEBI:15377"/>
        <dbReference type="ChEBI" id="CHEBI:15378"/>
        <dbReference type="ChEBI" id="CHEBI:16708"/>
        <dbReference type="ChEBI" id="CHEBI:17368"/>
        <dbReference type="ChEBI" id="CHEBI:28938"/>
        <dbReference type="EC" id="3.5.4.2"/>
    </reaction>
</comment>
<dbReference type="GO" id="GO:0005634">
    <property type="term" value="C:nucleus"/>
    <property type="evidence" value="ECO:0007669"/>
    <property type="project" value="UniProtKB-SubCell"/>
</dbReference>
<dbReference type="PROSITE" id="PS00485">
    <property type="entry name" value="A_DEAMINASE"/>
    <property type="match status" value="1"/>
</dbReference>
<dbReference type="CDD" id="cd01320">
    <property type="entry name" value="ADA"/>
    <property type="match status" value="1"/>
</dbReference>
<reference evidence="10" key="1">
    <citation type="submission" date="2020-01" db="EMBL/GenBank/DDBJ databases">
        <authorList>
            <consortium name="DOE Joint Genome Institute"/>
            <person name="Haridas S."/>
            <person name="Albert R."/>
            <person name="Binder M."/>
            <person name="Bloem J."/>
            <person name="Labutti K."/>
            <person name="Salamov A."/>
            <person name="Andreopoulos B."/>
            <person name="Baker S.E."/>
            <person name="Barry K."/>
            <person name="Bills G."/>
            <person name="Bluhm B.H."/>
            <person name="Cannon C."/>
            <person name="Castanera R."/>
            <person name="Culley D.E."/>
            <person name="Daum C."/>
            <person name="Ezra D."/>
            <person name="Gonzalez J.B."/>
            <person name="Henrissat B."/>
            <person name="Kuo A."/>
            <person name="Liang C."/>
            <person name="Lipzen A."/>
            <person name="Lutzoni F."/>
            <person name="Magnuson J."/>
            <person name="Mondo S."/>
            <person name="Nolan M."/>
            <person name="Ohm R."/>
            <person name="Pangilinan J."/>
            <person name="Park H.-J."/>
            <person name="Ramirez L."/>
            <person name="Alfaro M."/>
            <person name="Sun H."/>
            <person name="Tritt A."/>
            <person name="Yoshinaga Y."/>
            <person name="Zwiers L.-H."/>
            <person name="Turgeon B.G."/>
            <person name="Goodwin S.B."/>
            <person name="Spatafora J.W."/>
            <person name="Crous P.W."/>
            <person name="Grigoriev I.V."/>
        </authorList>
    </citation>
    <scope>NUCLEOTIDE SEQUENCE</scope>
    <source>
        <strain evidence="10">CBS 342.82</strain>
    </source>
</reference>
<dbReference type="Pfam" id="PF00962">
    <property type="entry name" value="A_deaminase"/>
    <property type="match status" value="1"/>
</dbReference>
<feature type="site" description="Important for catalytic activity" evidence="7">
    <location>
        <position position="233"/>
    </location>
</feature>
<evidence type="ECO:0000256" key="1">
    <source>
        <dbReference type="ARBA" id="ARBA00022490"/>
    </source>
</evidence>
<dbReference type="InterPro" id="IPR032466">
    <property type="entry name" value="Metal_Hydrolase"/>
</dbReference>
<dbReference type="NCBIfam" id="TIGR01430">
    <property type="entry name" value="aden_deam"/>
    <property type="match status" value="1"/>
</dbReference>
<dbReference type="FunFam" id="3.20.20.140:FF:000039">
    <property type="entry name" value="Adenine deaminase"/>
    <property type="match status" value="1"/>
</dbReference>
<keyword evidence="9" id="KW-1185">Reference proteome</keyword>
<dbReference type="EC" id="3.5.4.2" evidence="7"/>
<evidence type="ECO:0000256" key="6">
    <source>
        <dbReference type="ARBA" id="ARBA00023242"/>
    </source>
</evidence>
<dbReference type="AlphaFoldDB" id="A0A6J3LX17"/>
<evidence type="ECO:0000256" key="3">
    <source>
        <dbReference type="ARBA" id="ARBA00022801"/>
    </source>
</evidence>
<name>A0A6J3LX17_9PEZI</name>
<comment type="function">
    <text evidence="7">Catalyzes the hydrolytic deamination of adenine to hypoxanthine. Plays an important role in the purine salvage pathway and in nitrogen catabolism.</text>
</comment>
<evidence type="ECO:0000259" key="8">
    <source>
        <dbReference type="Pfam" id="PF00962"/>
    </source>
</evidence>
<keyword evidence="4 7" id="KW-0862">Zinc</keyword>
<evidence type="ECO:0000256" key="7">
    <source>
        <dbReference type="HAMAP-Rule" id="MF_03145"/>
    </source>
</evidence>
<dbReference type="SUPFAM" id="SSF51556">
    <property type="entry name" value="Metallo-dependent hydrolases"/>
    <property type="match status" value="1"/>
</dbReference>
<dbReference type="InterPro" id="IPR028892">
    <property type="entry name" value="ADE"/>
</dbReference>
<comment type="cofactor">
    <cofactor evidence="7">
        <name>Zn(2+)</name>
        <dbReference type="ChEBI" id="CHEBI:29105"/>
    </cofactor>
    <text evidence="7">Binds 1 zinc ion per subunit.</text>
</comment>
<feature type="domain" description="Adenosine deaminase" evidence="8">
    <location>
        <begin position="14"/>
        <end position="345"/>
    </location>
</feature>
<accession>A0A6J3LX17</accession>
<dbReference type="PANTHER" id="PTHR43114:SF6">
    <property type="entry name" value="ADENINE DEAMINASE"/>
    <property type="match status" value="1"/>
</dbReference>
<organism evidence="10">
    <name type="scientific">Dissoconium aciculare CBS 342.82</name>
    <dbReference type="NCBI Taxonomy" id="1314786"/>
    <lineage>
        <taxon>Eukaryota</taxon>
        <taxon>Fungi</taxon>
        <taxon>Dikarya</taxon>
        <taxon>Ascomycota</taxon>
        <taxon>Pezizomycotina</taxon>
        <taxon>Dothideomycetes</taxon>
        <taxon>Dothideomycetidae</taxon>
        <taxon>Mycosphaerellales</taxon>
        <taxon>Dissoconiaceae</taxon>
        <taxon>Dissoconium</taxon>
    </lineage>
</organism>
<dbReference type="GO" id="GO:0006146">
    <property type="term" value="P:adenine catabolic process"/>
    <property type="evidence" value="ECO:0007669"/>
    <property type="project" value="UniProtKB-UniRule"/>
</dbReference>
<keyword evidence="6 7" id="KW-0539">Nucleus</keyword>
<dbReference type="HAMAP" id="MF_01962">
    <property type="entry name" value="Adenine_deaminase"/>
    <property type="match status" value="1"/>
</dbReference>
<feature type="binding site" evidence="7">
    <location>
        <position position="209"/>
    </location>
    <ligand>
        <name>Zn(2+)</name>
        <dbReference type="ChEBI" id="CHEBI:29105"/>
        <note>catalytic</note>
    </ligand>
</feature>
<keyword evidence="1 7" id="KW-0963">Cytoplasm</keyword>
<evidence type="ECO:0000256" key="2">
    <source>
        <dbReference type="ARBA" id="ARBA00022723"/>
    </source>
</evidence>
<dbReference type="InterPro" id="IPR001365">
    <property type="entry name" value="A_deaminase_dom"/>
</dbReference>
<keyword evidence="3 7" id="KW-0378">Hydrolase</keyword>
<evidence type="ECO:0000256" key="5">
    <source>
        <dbReference type="ARBA" id="ARBA00023080"/>
    </source>
</evidence>
<reference evidence="10" key="3">
    <citation type="submission" date="2025-08" db="UniProtKB">
        <authorList>
            <consortium name="RefSeq"/>
        </authorList>
    </citation>
    <scope>IDENTIFICATION</scope>
    <source>
        <strain evidence="10">CBS 342.82</strain>
    </source>
</reference>
<dbReference type="Proteomes" id="UP000504637">
    <property type="component" value="Unplaced"/>
</dbReference>
<dbReference type="Gene3D" id="3.20.20.140">
    <property type="entry name" value="Metal-dependent hydrolases"/>
    <property type="match status" value="1"/>
</dbReference>
<comment type="subcellular location">
    <subcellularLocation>
        <location evidence="7">Cytoplasm</location>
    </subcellularLocation>
    <subcellularLocation>
        <location evidence="7">Nucleus</location>
    </subcellularLocation>
</comment>
<reference evidence="10" key="2">
    <citation type="submission" date="2020-04" db="EMBL/GenBank/DDBJ databases">
        <authorList>
            <consortium name="NCBI Genome Project"/>
        </authorList>
    </citation>
    <scope>NUCLEOTIDE SEQUENCE</scope>
    <source>
        <strain evidence="10">CBS 342.82</strain>
    </source>
</reference>